<reference evidence="1 2" key="1">
    <citation type="submission" date="2014-04" db="EMBL/GenBank/DDBJ databases">
        <title>Comparative Genomics of Cryptosporidium Species.</title>
        <authorList>
            <person name="Silva J.C."/>
            <person name="Su Q."/>
            <person name="Chalmers R."/>
            <person name="Chibucos M.C."/>
            <person name="Elwin K."/>
            <person name="Godinez A."/>
            <person name="Guo F."/>
            <person name="Huynh K."/>
            <person name="Orvis J."/>
            <person name="Ott S."/>
            <person name="Sadzewicz L."/>
            <person name="Sengamalay N."/>
            <person name="Shetty A."/>
            <person name="Sun M."/>
            <person name="Tallon L."/>
            <person name="Xiao L."/>
            <person name="Zhang H."/>
            <person name="Fraser C.M."/>
            <person name="Zhu G."/>
            <person name="Kissinger J."/>
            <person name="Widmer G."/>
        </authorList>
    </citation>
    <scope>NUCLEOTIDE SEQUENCE [LARGE SCALE GENOMIC DNA]</scope>
    <source>
        <strain evidence="1 2">UKMEL1</strain>
    </source>
</reference>
<protein>
    <submittedName>
        <fullName evidence="1">Uncharacterized protein</fullName>
    </submittedName>
</protein>
<accession>A0A2P4YWV5</accession>
<proteinExistence type="predicted"/>
<evidence type="ECO:0000313" key="2">
    <source>
        <dbReference type="Proteomes" id="UP000236928"/>
    </source>
</evidence>
<dbReference type="OrthoDB" id="343205at2759"/>
<gene>
    <name evidence="1" type="ORF">CmeUKMEL1_01615</name>
</gene>
<keyword evidence="2" id="KW-1185">Reference proteome</keyword>
<dbReference type="AlphaFoldDB" id="A0A2P4YWV5"/>
<dbReference type="VEuPathDB" id="CryptoDB:CmeUKMEL1_01615"/>
<comment type="caution">
    <text evidence="1">The sequence shown here is derived from an EMBL/GenBank/DDBJ whole genome shotgun (WGS) entry which is preliminary data.</text>
</comment>
<evidence type="ECO:0000313" key="1">
    <source>
        <dbReference type="EMBL" id="POM82282.1"/>
    </source>
</evidence>
<dbReference type="EMBL" id="JIBK01000003">
    <property type="protein sequence ID" value="POM82282.1"/>
    <property type="molecule type" value="Genomic_DNA"/>
</dbReference>
<organism evidence="1 2">
    <name type="scientific">Cryptosporidium meleagridis</name>
    <dbReference type="NCBI Taxonomy" id="93969"/>
    <lineage>
        <taxon>Eukaryota</taxon>
        <taxon>Sar</taxon>
        <taxon>Alveolata</taxon>
        <taxon>Apicomplexa</taxon>
        <taxon>Conoidasida</taxon>
        <taxon>Coccidia</taxon>
        <taxon>Eucoccidiorida</taxon>
        <taxon>Eimeriorina</taxon>
        <taxon>Cryptosporidiidae</taxon>
        <taxon>Cryptosporidium</taxon>
    </lineage>
</organism>
<dbReference type="Proteomes" id="UP000236928">
    <property type="component" value="Unassembled WGS sequence"/>
</dbReference>
<name>A0A2P4YWV5_9CRYT</name>
<sequence>MGANNSVCSLNPAINSYSCAANTVQIPNNANTLYESYELGAYNGLTVQVVTYKFDCVINERTLFGQVYCDGVGNKVTVSCGDDSHTTDTRSFKRDFLSSPCSFIFDFYKTGFTLLSAKDRASIYSTNKFYALPKEVKSDAVTRTEWKLLKRQDAENSSSSKSSGNYDHMEIKERLNV</sequence>